<evidence type="ECO:0000256" key="1">
    <source>
        <dbReference type="SAM" id="MobiDB-lite"/>
    </source>
</evidence>
<proteinExistence type="predicted"/>
<protein>
    <submittedName>
        <fullName evidence="2">Uncharacterized protein</fullName>
    </submittedName>
</protein>
<dbReference type="EMBL" id="REGN01010192">
    <property type="protein sequence ID" value="RMZ99523.1"/>
    <property type="molecule type" value="Genomic_DNA"/>
</dbReference>
<keyword evidence="3" id="KW-1185">Reference proteome</keyword>
<reference evidence="2 3" key="1">
    <citation type="journal article" date="2018" name="Sci. Rep.">
        <title>Genomic signatures of local adaptation to the degree of environmental predictability in rotifers.</title>
        <authorList>
            <person name="Franch-Gras L."/>
            <person name="Hahn C."/>
            <person name="Garcia-Roger E.M."/>
            <person name="Carmona M.J."/>
            <person name="Serra M."/>
            <person name="Gomez A."/>
        </authorList>
    </citation>
    <scope>NUCLEOTIDE SEQUENCE [LARGE SCALE GENOMIC DNA]</scope>
    <source>
        <strain evidence="2">HYR1</strain>
    </source>
</reference>
<feature type="region of interest" description="Disordered" evidence="1">
    <location>
        <begin position="333"/>
        <end position="356"/>
    </location>
</feature>
<feature type="compositionally biased region" description="Polar residues" evidence="1">
    <location>
        <begin position="158"/>
        <end position="171"/>
    </location>
</feature>
<feature type="region of interest" description="Disordered" evidence="1">
    <location>
        <begin position="158"/>
        <end position="183"/>
    </location>
</feature>
<accession>A0A3M7PKK5</accession>
<dbReference type="AlphaFoldDB" id="A0A3M7PKK5"/>
<sequence>MCDEQNSQHIPFILTNKKINSKCSVREFKCFVDRSYFNDQTYSESVNFHLANKTIMSKSPTLVRRSSKTRQGLFSLNEKELRSELKRIELSKRQYENSYMHEQRKVITRFATKLVRSSSTLESVISNESCSASTTPSISRTPSNIFFEPRPSTSFKSLFKSADSSSEASQENPKRKKSVKWNPELFEKENSDYTDISTLSIASQKNKPTFYEVNKKYDELKLSLSNPPPKIMLPQLLSANRRSNTELTSFKQNQGVYVDMHKNSVENKKKFLKAIESDNSGFHSYSTCLGYDNFRNLLSSSINIASKEAGEMSKSRIFTNPFNEILLPRAPSSMRSESFSNEKKEEKSKMDDDFLADKKKDDDEKMYTDSFKVQNIRSLTFKQITTY</sequence>
<name>A0A3M7PKK5_BRAPC</name>
<evidence type="ECO:0000313" key="2">
    <source>
        <dbReference type="EMBL" id="RMZ99523.1"/>
    </source>
</evidence>
<feature type="compositionally biased region" description="Basic and acidic residues" evidence="1">
    <location>
        <begin position="340"/>
        <end position="356"/>
    </location>
</feature>
<organism evidence="2 3">
    <name type="scientific">Brachionus plicatilis</name>
    <name type="common">Marine rotifer</name>
    <name type="synonym">Brachionus muelleri</name>
    <dbReference type="NCBI Taxonomy" id="10195"/>
    <lineage>
        <taxon>Eukaryota</taxon>
        <taxon>Metazoa</taxon>
        <taxon>Spiralia</taxon>
        <taxon>Gnathifera</taxon>
        <taxon>Rotifera</taxon>
        <taxon>Eurotatoria</taxon>
        <taxon>Monogononta</taxon>
        <taxon>Pseudotrocha</taxon>
        <taxon>Ploima</taxon>
        <taxon>Brachionidae</taxon>
        <taxon>Brachionus</taxon>
    </lineage>
</organism>
<comment type="caution">
    <text evidence="2">The sequence shown here is derived from an EMBL/GenBank/DDBJ whole genome shotgun (WGS) entry which is preliminary data.</text>
</comment>
<dbReference type="OrthoDB" id="10477942at2759"/>
<evidence type="ECO:0000313" key="3">
    <source>
        <dbReference type="Proteomes" id="UP000276133"/>
    </source>
</evidence>
<dbReference type="Proteomes" id="UP000276133">
    <property type="component" value="Unassembled WGS sequence"/>
</dbReference>
<gene>
    <name evidence="2" type="ORF">BpHYR1_006696</name>
</gene>